<keyword evidence="3" id="KW-1185">Reference proteome</keyword>
<gene>
    <name evidence="2" type="ordered locus">HRM2_13800</name>
</gene>
<evidence type="ECO:0000259" key="1">
    <source>
        <dbReference type="Pfam" id="PF04168"/>
    </source>
</evidence>
<evidence type="ECO:0000313" key="3">
    <source>
        <dbReference type="Proteomes" id="UP000000442"/>
    </source>
</evidence>
<dbReference type="InterPro" id="IPR007296">
    <property type="entry name" value="DUF403"/>
</dbReference>
<dbReference type="Proteomes" id="UP000000442">
    <property type="component" value="Chromosome"/>
</dbReference>
<sequence length="325" mass="37153">MLSRVASSVYWMTRYIERAENIARFITVNLNLTLDFPAEVTRQWQPIVMATGDHLLFEKKYGEDYSSENVIHFLALDQEYSNSIISSLRAARENARSVREIISSEMWEQVNRFYLELKEASTTDYASRNPHKFFKIITMRGHMFTGLLYSTMSHGEAFQFALTGLLLERADKTSRILDVKYFMLLPRAGEVNTPYDSIQWAAVLKSASALEMYRKRFHQIIPKQVCDFLIFDSEFPRSIRYCLKKGEQALHKISGTPVGTVSNPAEKSLGRLCADLDYSDIDETIAMGMHEYLDDLQVKINTVGVHIHEAFFKVNASPTNGGASQ</sequence>
<dbReference type="RefSeq" id="WP_015903276.1">
    <property type="nucleotide sequence ID" value="NC_012108.1"/>
</dbReference>
<protein>
    <recommendedName>
        <fullName evidence="1">DUF403 domain-containing protein</fullName>
    </recommendedName>
</protein>
<dbReference type="Pfam" id="PF04168">
    <property type="entry name" value="Alpha-E"/>
    <property type="match status" value="1"/>
</dbReference>
<organism evidence="2 3">
    <name type="scientific">Desulforapulum autotrophicum (strain ATCC 43914 / DSM 3382 / VKM B-1955 / HRM2)</name>
    <name type="common">Desulfobacterium autotrophicum</name>
    <dbReference type="NCBI Taxonomy" id="177437"/>
    <lineage>
        <taxon>Bacteria</taxon>
        <taxon>Pseudomonadati</taxon>
        <taxon>Thermodesulfobacteriota</taxon>
        <taxon>Desulfobacteria</taxon>
        <taxon>Desulfobacterales</taxon>
        <taxon>Desulfobacteraceae</taxon>
        <taxon>Desulforapulum</taxon>
    </lineage>
</organism>
<feature type="domain" description="DUF403" evidence="1">
    <location>
        <begin position="1"/>
        <end position="312"/>
    </location>
</feature>
<dbReference type="STRING" id="177437.HRM2_13800"/>
<reference evidence="2 3" key="1">
    <citation type="journal article" date="2009" name="Environ. Microbiol.">
        <title>Genome sequence of Desulfobacterium autotrophicum HRM2, a marine sulfate reducer oxidizing organic carbon completely to carbon dioxide.</title>
        <authorList>
            <person name="Strittmatter A.W."/>
            <person name="Liesegang H."/>
            <person name="Rabus R."/>
            <person name="Decker I."/>
            <person name="Amann J."/>
            <person name="Andres S."/>
            <person name="Henne A."/>
            <person name="Fricke W.F."/>
            <person name="Martinez-Arias R."/>
            <person name="Bartels D."/>
            <person name="Goesmann A."/>
            <person name="Krause L."/>
            <person name="Puehler A."/>
            <person name="Klenk H.P."/>
            <person name="Richter M."/>
            <person name="Schuler M."/>
            <person name="Gloeckner F.O."/>
            <person name="Meyerdierks A."/>
            <person name="Gottschalk G."/>
            <person name="Amann R."/>
        </authorList>
    </citation>
    <scope>NUCLEOTIDE SEQUENCE [LARGE SCALE GENOMIC DNA]</scope>
    <source>
        <strain evidence="3">ATCC 43914 / DSM 3382 / HRM2</strain>
    </source>
</reference>
<dbReference type="eggNOG" id="COG2307">
    <property type="taxonomic scope" value="Bacteria"/>
</dbReference>
<evidence type="ECO:0000313" key="2">
    <source>
        <dbReference type="EMBL" id="ACN14489.1"/>
    </source>
</evidence>
<dbReference type="EMBL" id="CP001087">
    <property type="protein sequence ID" value="ACN14489.1"/>
    <property type="molecule type" value="Genomic_DNA"/>
</dbReference>
<accession>C0Q8Z9</accession>
<dbReference type="PANTHER" id="PTHR34595:SF7">
    <property type="entry name" value="SLL1039 PROTEIN"/>
    <property type="match status" value="1"/>
</dbReference>
<proteinExistence type="predicted"/>
<dbReference type="KEGG" id="dat:HRM2_13800"/>
<name>C0Q8Z9_DESAH</name>
<dbReference type="AlphaFoldDB" id="C0Q8Z9"/>
<dbReference type="InterPro" id="IPR051680">
    <property type="entry name" value="ATP-dep_Glu-Cys_Ligase-2"/>
</dbReference>
<dbReference type="OrthoDB" id="9803532at2"/>
<dbReference type="PANTHER" id="PTHR34595">
    <property type="entry name" value="BLR5612 PROTEIN"/>
    <property type="match status" value="1"/>
</dbReference>
<dbReference type="HOGENOM" id="CLU_071567_1_0_7"/>